<name>A0A543J4Z0_9PSEU</name>
<dbReference type="SUPFAM" id="SSF49899">
    <property type="entry name" value="Concanavalin A-like lectins/glucanases"/>
    <property type="match status" value="1"/>
</dbReference>
<dbReference type="EMBL" id="VFPP01000001">
    <property type="protein sequence ID" value="TQM77886.1"/>
    <property type="molecule type" value="Genomic_DNA"/>
</dbReference>
<dbReference type="RefSeq" id="WP_141974713.1">
    <property type="nucleotide sequence ID" value="NZ_VFPP01000001.1"/>
</dbReference>
<feature type="domain" description="N,N-dimethylformamidase beta subunit-like C-terminal" evidence="2">
    <location>
        <begin position="386"/>
        <end position="438"/>
    </location>
</feature>
<dbReference type="InterPro" id="IPR013320">
    <property type="entry name" value="ConA-like_dom_sf"/>
</dbReference>
<dbReference type="InterPro" id="IPR046540">
    <property type="entry name" value="DMFA2_C"/>
</dbReference>
<evidence type="ECO:0000313" key="3">
    <source>
        <dbReference type="EMBL" id="TQM77886.1"/>
    </source>
</evidence>
<evidence type="ECO:0000313" key="4">
    <source>
        <dbReference type="Proteomes" id="UP000316628"/>
    </source>
</evidence>
<feature type="domain" description="N,N-dimethylformamidase beta subunit-like C-terminal" evidence="2">
    <location>
        <begin position="276"/>
        <end position="364"/>
    </location>
</feature>
<keyword evidence="4" id="KW-1185">Reference proteome</keyword>
<protein>
    <recommendedName>
        <fullName evidence="2">N,N-dimethylformamidase beta subunit-like C-terminal domain-containing protein</fullName>
    </recommendedName>
</protein>
<dbReference type="AlphaFoldDB" id="A0A543J4Z0"/>
<organism evidence="3 4">
    <name type="scientific">Saccharothrix saharensis</name>
    <dbReference type="NCBI Taxonomy" id="571190"/>
    <lineage>
        <taxon>Bacteria</taxon>
        <taxon>Bacillati</taxon>
        <taxon>Actinomycetota</taxon>
        <taxon>Actinomycetes</taxon>
        <taxon>Pseudonocardiales</taxon>
        <taxon>Pseudonocardiaceae</taxon>
        <taxon>Saccharothrix</taxon>
    </lineage>
</organism>
<feature type="region of interest" description="Disordered" evidence="1">
    <location>
        <begin position="492"/>
        <end position="515"/>
    </location>
</feature>
<dbReference type="Proteomes" id="UP000316628">
    <property type="component" value="Unassembled WGS sequence"/>
</dbReference>
<proteinExistence type="predicted"/>
<evidence type="ECO:0000259" key="2">
    <source>
        <dbReference type="Pfam" id="PF20254"/>
    </source>
</evidence>
<comment type="caution">
    <text evidence="3">The sequence shown here is derived from an EMBL/GenBank/DDBJ whole genome shotgun (WGS) entry which is preliminary data.</text>
</comment>
<evidence type="ECO:0000256" key="1">
    <source>
        <dbReference type="SAM" id="MobiDB-lite"/>
    </source>
</evidence>
<sequence length="515" mass="55162">MAPVDRAPVVGYTDRLSARPGERLTVHAGATSPEARVRVLRVDHDGAAPVRTPVDVPVPDRVAVPHQRFDHGSYGVVPRPPALGTAVTFTVWVWPTALPADRAGLLSQGDARRGPHAELALLADGTVEFAVRTVNGVVRVPGPALRPRRWYLLVGGYGPAGTRLEVRPRARLADEDAVAVAVATTVSAGPLVAGDAPLLFAARRVDGERVGHFDGKLDGPTVFTDVPPDVDEVFTSSVAWQLGARAHWDLSRDLGGDRVLDVVDGRNGTLVNHPRRGVTGHDWAGGVLDWRQADGGYAAVLFHSDDLADCAPVLEVRLPDDLPGGCYAVELTTAEGVARLPFFVRPTRRTARLAVLVPTSRHLADALDHLPGTRDDPVFRYTRSPHRYGEDLHLVGWLRRQGFAFDVLTDHDLHAEGAAALEGYAAVVTGSHPEHWAGAVPGVFGVDRRVDLTPLRTPGGGEVFVGRRGALSHDEGDNDVSRLVTAVLRRFGAGPDREPTPYPAGSRVAGAERSR</sequence>
<reference evidence="3 4" key="1">
    <citation type="submission" date="2019-06" db="EMBL/GenBank/DDBJ databases">
        <title>Sequencing the genomes of 1000 actinobacteria strains.</title>
        <authorList>
            <person name="Klenk H.-P."/>
        </authorList>
    </citation>
    <scope>NUCLEOTIDE SEQUENCE [LARGE SCALE GENOMIC DNA]</scope>
    <source>
        <strain evidence="3 4">DSM 45456</strain>
    </source>
</reference>
<dbReference type="OrthoDB" id="505641at2"/>
<gene>
    <name evidence="3" type="ORF">FHX81_0132</name>
</gene>
<dbReference type="Pfam" id="PF20254">
    <property type="entry name" value="DMFA2_C"/>
    <property type="match status" value="2"/>
</dbReference>
<accession>A0A543J4Z0</accession>